<gene>
    <name evidence="2" type="ORF">HAHE_15840</name>
</gene>
<protein>
    <recommendedName>
        <fullName evidence="4">DUF1449 family protein</fullName>
    </recommendedName>
</protein>
<evidence type="ECO:0000313" key="2">
    <source>
        <dbReference type="EMBL" id="BCX47676.1"/>
    </source>
</evidence>
<evidence type="ECO:0000313" key="3">
    <source>
        <dbReference type="Proteomes" id="UP001374893"/>
    </source>
</evidence>
<organism evidence="2 3">
    <name type="scientific">Haloferula helveola</name>
    <dbReference type="NCBI Taxonomy" id="490095"/>
    <lineage>
        <taxon>Bacteria</taxon>
        <taxon>Pseudomonadati</taxon>
        <taxon>Verrucomicrobiota</taxon>
        <taxon>Verrucomicrobiia</taxon>
        <taxon>Verrucomicrobiales</taxon>
        <taxon>Verrucomicrobiaceae</taxon>
        <taxon>Haloferula</taxon>
    </lineage>
</organism>
<accession>A0ABN6H2B3</accession>
<sequence length="230" mass="25038">MVGARAFRWDATVVKELFEHMMLPYNLPMTVAMGVLFLYWIIVLFGGMAVDAFDVDLDVDTDLDAEVDGSNLFHGLLGGTLRFVNADAIPLTIVLSLVILFTWAAQILSNYYLNAGHSMWLGFLLLLGSFIAASVATKAVTQPLRPLMIRLKKAEDTKPVIGEVGIVRSLTLSEKIGQVEVHRDNGAPALLTCRLSEGAAELPRGSEVVIVSYDEAEGSYLATSLFDSSK</sequence>
<keyword evidence="1" id="KW-0812">Transmembrane</keyword>
<feature type="transmembrane region" description="Helical" evidence="1">
    <location>
        <begin position="25"/>
        <end position="45"/>
    </location>
</feature>
<keyword evidence="1" id="KW-1133">Transmembrane helix</keyword>
<dbReference type="Proteomes" id="UP001374893">
    <property type="component" value="Chromosome"/>
</dbReference>
<evidence type="ECO:0008006" key="4">
    <source>
        <dbReference type="Google" id="ProtNLM"/>
    </source>
</evidence>
<reference evidence="2 3" key="1">
    <citation type="submission" date="2021-06" db="EMBL/GenBank/DDBJ databases">
        <title>Complete genome of Haloferula helveola possessing various polysaccharide degrading enzymes.</title>
        <authorList>
            <person name="Takami H."/>
            <person name="Huang C."/>
            <person name="Hamasaki K."/>
        </authorList>
    </citation>
    <scope>NUCLEOTIDE SEQUENCE [LARGE SCALE GENOMIC DNA]</scope>
    <source>
        <strain evidence="2 3">CN-1</strain>
    </source>
</reference>
<name>A0ABN6H2B3_9BACT</name>
<evidence type="ECO:0000256" key="1">
    <source>
        <dbReference type="SAM" id="Phobius"/>
    </source>
</evidence>
<proteinExistence type="predicted"/>
<keyword evidence="3" id="KW-1185">Reference proteome</keyword>
<keyword evidence="1" id="KW-0472">Membrane</keyword>
<feature type="transmembrane region" description="Helical" evidence="1">
    <location>
        <begin position="91"/>
        <end position="113"/>
    </location>
</feature>
<dbReference type="EMBL" id="AP024702">
    <property type="protein sequence ID" value="BCX47676.1"/>
    <property type="molecule type" value="Genomic_DNA"/>
</dbReference>
<feature type="transmembrane region" description="Helical" evidence="1">
    <location>
        <begin position="119"/>
        <end position="140"/>
    </location>
</feature>